<evidence type="ECO:0000313" key="2">
    <source>
        <dbReference type="EMBL" id="WZU67094.1"/>
    </source>
</evidence>
<dbReference type="RefSeq" id="WP_342076406.1">
    <property type="nucleotide sequence ID" value="NZ_CP151767.2"/>
</dbReference>
<proteinExistence type="predicted"/>
<feature type="signal peptide" evidence="1">
    <location>
        <begin position="1"/>
        <end position="20"/>
    </location>
</feature>
<protein>
    <recommendedName>
        <fullName evidence="4">YbjN domain-containing protein</fullName>
    </recommendedName>
</protein>
<evidence type="ECO:0000256" key="1">
    <source>
        <dbReference type="SAM" id="SignalP"/>
    </source>
</evidence>
<feature type="chain" id="PRO_5042981957" description="YbjN domain-containing protein" evidence="1">
    <location>
        <begin position="21"/>
        <end position="172"/>
    </location>
</feature>
<sequence>MIRMLALTVLLLPASLQAQEAELHMTIPRMAEIVLALDPEAKVAGAGFEFTIDDVPVLIVTDVQANRMRAMVPIRSAEGMTEDEMQRVMQANFDTALDARYAVAQGRLWGVFIHPFAQLEKDQLISGLAQTVNIAKTYGTLYTGGAAQFGAGDSGDLQRALIEELLDRGQDI</sequence>
<keyword evidence="1" id="KW-0732">Signal</keyword>
<keyword evidence="3" id="KW-1185">Reference proteome</keyword>
<gene>
    <name evidence="2" type="ORF">AABB31_19375</name>
</gene>
<reference evidence="2" key="1">
    <citation type="submission" date="2024-08" db="EMBL/GenBank/DDBJ databases">
        <title>Phylogenomic analyses of a clade within the roseobacter group suggest taxonomic reassignments of species of the genera Aestuariivita, Citreicella, Loktanella, Nautella, Pelagibaca, Ruegeria, Thalassobius, Thiobacimonas and Tropicibacter, and the proposal o.</title>
        <authorList>
            <person name="Jeon C.O."/>
        </authorList>
    </citation>
    <scope>NUCLEOTIDE SEQUENCE</scope>
    <source>
        <strain evidence="2">SS1-5</strain>
    </source>
</reference>
<dbReference type="AlphaFoldDB" id="A0AAN0NLJ0"/>
<name>A0AAN0NLJ0_9RHOB</name>
<evidence type="ECO:0000313" key="3">
    <source>
        <dbReference type="Proteomes" id="UP001470809"/>
    </source>
</evidence>
<dbReference type="EMBL" id="CP151767">
    <property type="protein sequence ID" value="WZU67094.1"/>
    <property type="molecule type" value="Genomic_DNA"/>
</dbReference>
<dbReference type="Proteomes" id="UP001470809">
    <property type="component" value="Chromosome"/>
</dbReference>
<evidence type="ECO:0008006" key="4">
    <source>
        <dbReference type="Google" id="ProtNLM"/>
    </source>
</evidence>
<dbReference type="KEGG" id="yrh:AABB31_19375"/>
<dbReference type="SUPFAM" id="SSF69635">
    <property type="entry name" value="Type III secretory system chaperone-like"/>
    <property type="match status" value="1"/>
</dbReference>
<accession>A0AAN0NLJ0</accession>
<organism evidence="2 3">
    <name type="scientific">Yoonia rhodophyticola</name>
    <dbReference type="NCBI Taxonomy" id="3137370"/>
    <lineage>
        <taxon>Bacteria</taxon>
        <taxon>Pseudomonadati</taxon>
        <taxon>Pseudomonadota</taxon>
        <taxon>Alphaproteobacteria</taxon>
        <taxon>Rhodobacterales</taxon>
        <taxon>Paracoccaceae</taxon>
        <taxon>Yoonia</taxon>
    </lineage>
</organism>